<reference evidence="1 2" key="1">
    <citation type="submission" date="2024-02" db="EMBL/GenBank/DDBJ databases">
        <title>First draft genome assembly of two strains of Seiridium cardinale.</title>
        <authorList>
            <person name="Emiliani G."/>
            <person name="Scali E."/>
        </authorList>
    </citation>
    <scope>NUCLEOTIDE SEQUENCE [LARGE SCALE GENOMIC DNA]</scope>
    <source>
        <strain evidence="1 2">BM-138-000479</strain>
    </source>
</reference>
<evidence type="ECO:0000313" key="2">
    <source>
        <dbReference type="Proteomes" id="UP001465668"/>
    </source>
</evidence>
<organism evidence="1 2">
    <name type="scientific">Seiridium cardinale</name>
    <dbReference type="NCBI Taxonomy" id="138064"/>
    <lineage>
        <taxon>Eukaryota</taxon>
        <taxon>Fungi</taxon>
        <taxon>Dikarya</taxon>
        <taxon>Ascomycota</taxon>
        <taxon>Pezizomycotina</taxon>
        <taxon>Sordariomycetes</taxon>
        <taxon>Xylariomycetidae</taxon>
        <taxon>Amphisphaeriales</taxon>
        <taxon>Sporocadaceae</taxon>
        <taxon>Seiridium</taxon>
    </lineage>
</organism>
<protein>
    <submittedName>
        <fullName evidence="1">Uncharacterized protein</fullName>
    </submittedName>
</protein>
<proteinExistence type="predicted"/>
<accession>A0ABR2X804</accession>
<sequence>MAPSNQYSDDPVTCMAPLASFRHRNRTRFLSDYLYYGHKYPFIVQSRTALRLAGQVRRLH</sequence>
<name>A0ABR2X804_9PEZI</name>
<evidence type="ECO:0000313" key="1">
    <source>
        <dbReference type="EMBL" id="KAK9769870.1"/>
    </source>
</evidence>
<dbReference type="Proteomes" id="UP001465668">
    <property type="component" value="Unassembled WGS sequence"/>
</dbReference>
<keyword evidence="2" id="KW-1185">Reference proteome</keyword>
<gene>
    <name evidence="1" type="ORF">SCAR479_13471</name>
</gene>
<dbReference type="EMBL" id="JARVKM010000108">
    <property type="protein sequence ID" value="KAK9769870.1"/>
    <property type="molecule type" value="Genomic_DNA"/>
</dbReference>
<comment type="caution">
    <text evidence="1">The sequence shown here is derived from an EMBL/GenBank/DDBJ whole genome shotgun (WGS) entry which is preliminary data.</text>
</comment>